<gene>
    <name evidence="2" type="ORF">JCM17846_27760</name>
</gene>
<protein>
    <recommendedName>
        <fullName evidence="4">Fe/B12 periplasmic-binding domain-containing protein</fullName>
    </recommendedName>
</protein>
<dbReference type="EMBL" id="BKCN01000017">
    <property type="protein sequence ID" value="GER05094.1"/>
    <property type="molecule type" value="Genomic_DNA"/>
</dbReference>
<reference evidence="2 3" key="1">
    <citation type="submission" date="2019-09" db="EMBL/GenBank/DDBJ databases">
        <title>NBRP : Genome information of microbial organism related human and environment.</title>
        <authorList>
            <person name="Hattori M."/>
            <person name="Oshima K."/>
            <person name="Inaba H."/>
            <person name="Suda W."/>
            <person name="Sakamoto M."/>
            <person name="Iino T."/>
            <person name="Kitahara M."/>
            <person name="Oshida Y."/>
            <person name="Iida T."/>
            <person name="Kudo T."/>
            <person name="Itoh T."/>
            <person name="Ohkuma M."/>
        </authorList>
    </citation>
    <scope>NUCLEOTIDE SEQUENCE [LARGE SCALE GENOMIC DNA]</scope>
    <source>
        <strain evidence="2 3">Q-1</strain>
    </source>
</reference>
<name>A0A5A7NBK3_9PROT</name>
<dbReference type="SUPFAM" id="SSF53807">
    <property type="entry name" value="Helical backbone' metal receptor"/>
    <property type="match status" value="1"/>
</dbReference>
<organism evidence="2 3">
    <name type="scientific">Iodidimonas nitroreducens</name>
    <dbReference type="NCBI Taxonomy" id="1236968"/>
    <lineage>
        <taxon>Bacteria</taxon>
        <taxon>Pseudomonadati</taxon>
        <taxon>Pseudomonadota</taxon>
        <taxon>Alphaproteobacteria</taxon>
        <taxon>Iodidimonadales</taxon>
        <taxon>Iodidimonadaceae</taxon>
        <taxon>Iodidimonas</taxon>
    </lineage>
</organism>
<dbReference type="RefSeq" id="WP_150007308.1">
    <property type="nucleotide sequence ID" value="NZ_BKCN01000017.1"/>
</dbReference>
<evidence type="ECO:0000313" key="3">
    <source>
        <dbReference type="Proteomes" id="UP000324996"/>
    </source>
</evidence>
<comment type="caution">
    <text evidence="2">The sequence shown here is derived from an EMBL/GenBank/DDBJ whole genome shotgun (WGS) entry which is preliminary data.</text>
</comment>
<sequence>MKLRARLDGPGPRPQALYITPSGITAGKGTYIDEVMRLAGLDNHLDQQGVSGWSDLSIEALALSPPDVVISSFFNERRGWQAAWRFSHHPLTEKLMHEARHYEVPAQDWGCGGFFLVDAVERLLDLRQQQAIQSDQLAADLSAQKDQQPQQPQQPMGGQ</sequence>
<evidence type="ECO:0000256" key="1">
    <source>
        <dbReference type="SAM" id="MobiDB-lite"/>
    </source>
</evidence>
<accession>A0A5A7NBK3</accession>
<feature type="compositionally biased region" description="Low complexity" evidence="1">
    <location>
        <begin position="147"/>
        <end position="159"/>
    </location>
</feature>
<dbReference type="AlphaFoldDB" id="A0A5A7NBK3"/>
<proteinExistence type="predicted"/>
<feature type="region of interest" description="Disordered" evidence="1">
    <location>
        <begin position="137"/>
        <end position="159"/>
    </location>
</feature>
<evidence type="ECO:0000313" key="2">
    <source>
        <dbReference type="EMBL" id="GER05094.1"/>
    </source>
</evidence>
<dbReference type="Proteomes" id="UP000324996">
    <property type="component" value="Unassembled WGS sequence"/>
</dbReference>
<evidence type="ECO:0008006" key="4">
    <source>
        <dbReference type="Google" id="ProtNLM"/>
    </source>
</evidence>
<dbReference type="Gene3D" id="3.40.50.1980">
    <property type="entry name" value="Nitrogenase molybdenum iron protein domain"/>
    <property type="match status" value="1"/>
</dbReference>
<keyword evidence="3" id="KW-1185">Reference proteome</keyword>